<feature type="compositionally biased region" description="Basic and acidic residues" evidence="1">
    <location>
        <begin position="355"/>
        <end position="365"/>
    </location>
</feature>
<protein>
    <submittedName>
        <fullName evidence="4">BZIP domain-containing protein</fullName>
    </submittedName>
</protein>
<dbReference type="SUPFAM" id="SSF47454">
    <property type="entry name" value="A DNA-binding domain in eukaryotic transcription factors"/>
    <property type="match status" value="1"/>
</dbReference>
<keyword evidence="3" id="KW-1185">Reference proteome</keyword>
<evidence type="ECO:0000313" key="4">
    <source>
        <dbReference type="WBParaSite" id="PTRK_0001630900.1"/>
    </source>
</evidence>
<dbReference type="WBParaSite" id="PTRK_0001630900.1">
    <property type="protein sequence ID" value="PTRK_0001630900.1"/>
    <property type="gene ID" value="PTRK_0001630900"/>
</dbReference>
<feature type="region of interest" description="Disordered" evidence="1">
    <location>
        <begin position="135"/>
        <end position="155"/>
    </location>
</feature>
<keyword evidence="2" id="KW-0812">Transmembrane</keyword>
<dbReference type="InterPro" id="IPR008917">
    <property type="entry name" value="TF_DNA-bd_sf"/>
</dbReference>
<dbReference type="GO" id="GO:0003677">
    <property type="term" value="F:DNA binding"/>
    <property type="evidence" value="ECO:0007669"/>
    <property type="project" value="InterPro"/>
</dbReference>
<feature type="region of interest" description="Disordered" evidence="1">
    <location>
        <begin position="333"/>
        <end position="365"/>
    </location>
</feature>
<feature type="transmembrane region" description="Helical" evidence="2">
    <location>
        <begin position="46"/>
        <end position="63"/>
    </location>
</feature>
<evidence type="ECO:0000256" key="2">
    <source>
        <dbReference type="SAM" id="Phobius"/>
    </source>
</evidence>
<keyword evidence="2" id="KW-0472">Membrane</keyword>
<dbReference type="STRING" id="131310.A0A0N5A3V5"/>
<keyword evidence="2" id="KW-1133">Transmembrane helix</keyword>
<dbReference type="GO" id="GO:0006355">
    <property type="term" value="P:regulation of DNA-templated transcription"/>
    <property type="evidence" value="ECO:0007669"/>
    <property type="project" value="InterPro"/>
</dbReference>
<evidence type="ECO:0000256" key="1">
    <source>
        <dbReference type="SAM" id="MobiDB-lite"/>
    </source>
</evidence>
<organism evidence="3 4">
    <name type="scientific">Parastrongyloides trichosuri</name>
    <name type="common">Possum-specific nematode worm</name>
    <dbReference type="NCBI Taxonomy" id="131310"/>
    <lineage>
        <taxon>Eukaryota</taxon>
        <taxon>Metazoa</taxon>
        <taxon>Ecdysozoa</taxon>
        <taxon>Nematoda</taxon>
        <taxon>Chromadorea</taxon>
        <taxon>Rhabditida</taxon>
        <taxon>Tylenchina</taxon>
        <taxon>Panagrolaimomorpha</taxon>
        <taxon>Strongyloidoidea</taxon>
        <taxon>Strongyloididae</taxon>
        <taxon>Parastrongyloides</taxon>
    </lineage>
</organism>
<proteinExistence type="predicted"/>
<reference evidence="4" key="1">
    <citation type="submission" date="2017-02" db="UniProtKB">
        <authorList>
            <consortium name="WormBaseParasite"/>
        </authorList>
    </citation>
    <scope>IDENTIFICATION</scope>
</reference>
<dbReference type="Proteomes" id="UP000038045">
    <property type="component" value="Unplaced"/>
</dbReference>
<dbReference type="Gene3D" id="1.10.880.10">
    <property type="entry name" value="Transcription factor, Skn-1-like, DNA-binding domain"/>
    <property type="match status" value="1"/>
</dbReference>
<dbReference type="AlphaFoldDB" id="A0A0N5A3V5"/>
<feature type="region of interest" description="Disordered" evidence="1">
    <location>
        <begin position="288"/>
        <end position="315"/>
    </location>
</feature>
<accession>A0A0N5A3V5</accession>
<name>A0A0N5A3V5_PARTI</name>
<evidence type="ECO:0000313" key="3">
    <source>
        <dbReference type="Proteomes" id="UP000038045"/>
    </source>
</evidence>
<sequence>MLMTYLQVLVASILLIPSLLRKRKTTKKSKMTFLDKYYYNLGPQKNILNGVVLCILFYGYVITNERLKNDIEESILKSTTSNILKSDIFQNTRLPFITLNNDKPIQINALVVDTNFDPDVVFGSKRNQLYNQGYSSPSSITQNAENEPSLSNYGKQNKKDLDIQFKQTIDNNKEFSPFEDISSPFSPPASISGYIDDALNGDDFGLEELTCNGKDLCDNLFSSLDEVERNNDFHYEPSNGIENVFSSEFEVIEREMSNNPHDPLSLNFDPYMYDKKMAPKELDILNGNKRKYGKSVSESENKRHEKKKVTIRKESSVPIEINGDMSLRPEYASETFAQSSRSSSCNFDSDNDESQEGRKKSGRVSRDNELLIENKINISPADLRDFTLREFKSFVKRERLSQSQEALCRSIRRRGKLPMIYSNNVIIPGRNKIAAKKVRTNKIDKKRKNYVETTSDTRSVSSFNTIPYFPDPQPTPSRARTESLNFRYTEYEFSDDLLDVARPLYQIHDVENE</sequence>
<feature type="compositionally biased region" description="Low complexity" evidence="1">
    <location>
        <begin position="339"/>
        <end position="348"/>
    </location>
</feature>